<dbReference type="EnsemblPlants" id="AET2Gv20365000.4">
    <property type="protein sequence ID" value="AET2Gv20365000.4"/>
    <property type="gene ID" value="AET2Gv20365000"/>
</dbReference>
<dbReference type="Proteomes" id="UP000015105">
    <property type="component" value="Chromosome 2D"/>
</dbReference>
<evidence type="ECO:0000313" key="3">
    <source>
        <dbReference type="Proteomes" id="UP000015105"/>
    </source>
</evidence>
<feature type="compositionally biased region" description="Polar residues" evidence="1">
    <location>
        <begin position="77"/>
        <end position="100"/>
    </location>
</feature>
<reference evidence="3" key="1">
    <citation type="journal article" date="2014" name="Science">
        <title>Ancient hybridizations among the ancestral genomes of bread wheat.</title>
        <authorList>
            <consortium name="International Wheat Genome Sequencing Consortium,"/>
            <person name="Marcussen T."/>
            <person name="Sandve S.R."/>
            <person name="Heier L."/>
            <person name="Spannagl M."/>
            <person name="Pfeifer M."/>
            <person name="Jakobsen K.S."/>
            <person name="Wulff B.B."/>
            <person name="Steuernagel B."/>
            <person name="Mayer K.F."/>
            <person name="Olsen O.A."/>
        </authorList>
    </citation>
    <scope>NUCLEOTIDE SEQUENCE [LARGE SCALE GENOMIC DNA]</scope>
    <source>
        <strain evidence="3">cv. AL8/78</strain>
    </source>
</reference>
<feature type="region of interest" description="Disordered" evidence="1">
    <location>
        <begin position="1"/>
        <end position="157"/>
    </location>
</feature>
<accession>A0A453B4U0</accession>
<protein>
    <submittedName>
        <fullName evidence="2">Uncharacterized protein</fullName>
    </submittedName>
</protein>
<feature type="compositionally biased region" description="Polar residues" evidence="1">
    <location>
        <begin position="135"/>
        <end position="155"/>
    </location>
</feature>
<reference evidence="2" key="5">
    <citation type="journal article" date="2021" name="G3 (Bethesda)">
        <title>Aegilops tauschii genome assembly Aet v5.0 features greater sequence contiguity and improved annotation.</title>
        <authorList>
            <person name="Wang L."/>
            <person name="Zhu T."/>
            <person name="Rodriguez J.C."/>
            <person name="Deal K.R."/>
            <person name="Dubcovsky J."/>
            <person name="McGuire P.E."/>
            <person name="Lux T."/>
            <person name="Spannagl M."/>
            <person name="Mayer K.F.X."/>
            <person name="Baldrich P."/>
            <person name="Meyers B.C."/>
            <person name="Huo N."/>
            <person name="Gu Y.Q."/>
            <person name="Zhou H."/>
            <person name="Devos K.M."/>
            <person name="Bennetzen J.L."/>
            <person name="Unver T."/>
            <person name="Budak H."/>
            <person name="Gulick P.J."/>
            <person name="Galiba G."/>
            <person name="Kalapos B."/>
            <person name="Nelson D.R."/>
            <person name="Li P."/>
            <person name="You F.M."/>
            <person name="Luo M.C."/>
            <person name="Dvorak J."/>
        </authorList>
    </citation>
    <scope>NUCLEOTIDE SEQUENCE [LARGE SCALE GENOMIC DNA]</scope>
    <source>
        <strain evidence="2">cv. AL8/78</strain>
    </source>
</reference>
<feature type="compositionally biased region" description="Basic and acidic residues" evidence="1">
    <location>
        <begin position="114"/>
        <end position="132"/>
    </location>
</feature>
<keyword evidence="3" id="KW-1185">Reference proteome</keyword>
<dbReference type="Gramene" id="AET2Gv20365000.6">
    <property type="protein sequence ID" value="AET2Gv20365000.6"/>
    <property type="gene ID" value="AET2Gv20365000"/>
</dbReference>
<dbReference type="Gramene" id="AET2Gv20365000.5">
    <property type="protein sequence ID" value="AET2Gv20365000.5"/>
    <property type="gene ID" value="AET2Gv20365000"/>
</dbReference>
<dbReference type="Gramene" id="AET2Gv20365000.4">
    <property type="protein sequence ID" value="AET2Gv20365000.4"/>
    <property type="gene ID" value="AET2Gv20365000"/>
</dbReference>
<reference evidence="3" key="2">
    <citation type="journal article" date="2017" name="Nat. Plants">
        <title>The Aegilops tauschii genome reveals multiple impacts of transposons.</title>
        <authorList>
            <person name="Zhao G."/>
            <person name="Zou C."/>
            <person name="Li K."/>
            <person name="Wang K."/>
            <person name="Li T."/>
            <person name="Gao L."/>
            <person name="Zhang X."/>
            <person name="Wang H."/>
            <person name="Yang Z."/>
            <person name="Liu X."/>
            <person name="Jiang W."/>
            <person name="Mao L."/>
            <person name="Kong X."/>
            <person name="Jiao Y."/>
            <person name="Jia J."/>
        </authorList>
    </citation>
    <scope>NUCLEOTIDE SEQUENCE [LARGE SCALE GENOMIC DNA]</scope>
    <source>
        <strain evidence="3">cv. AL8/78</strain>
    </source>
</reference>
<organism evidence="2 3">
    <name type="scientific">Aegilops tauschii subsp. strangulata</name>
    <name type="common">Goatgrass</name>
    <dbReference type="NCBI Taxonomy" id="200361"/>
    <lineage>
        <taxon>Eukaryota</taxon>
        <taxon>Viridiplantae</taxon>
        <taxon>Streptophyta</taxon>
        <taxon>Embryophyta</taxon>
        <taxon>Tracheophyta</taxon>
        <taxon>Spermatophyta</taxon>
        <taxon>Magnoliopsida</taxon>
        <taxon>Liliopsida</taxon>
        <taxon>Poales</taxon>
        <taxon>Poaceae</taxon>
        <taxon>BOP clade</taxon>
        <taxon>Pooideae</taxon>
        <taxon>Triticodae</taxon>
        <taxon>Triticeae</taxon>
        <taxon>Triticinae</taxon>
        <taxon>Aegilops</taxon>
    </lineage>
</organism>
<proteinExistence type="predicted"/>
<evidence type="ECO:0000256" key="1">
    <source>
        <dbReference type="SAM" id="MobiDB-lite"/>
    </source>
</evidence>
<dbReference type="EnsemblPlants" id="AET2Gv20365000.5">
    <property type="protein sequence ID" value="AET2Gv20365000.5"/>
    <property type="gene ID" value="AET2Gv20365000"/>
</dbReference>
<dbReference type="AlphaFoldDB" id="A0A453B4U0"/>
<evidence type="ECO:0000313" key="2">
    <source>
        <dbReference type="EnsemblPlants" id="AET2Gv20365000.5"/>
    </source>
</evidence>
<reference evidence="2" key="3">
    <citation type="journal article" date="2017" name="Nature">
        <title>Genome sequence of the progenitor of the wheat D genome Aegilops tauschii.</title>
        <authorList>
            <person name="Luo M.C."/>
            <person name="Gu Y.Q."/>
            <person name="Puiu D."/>
            <person name="Wang H."/>
            <person name="Twardziok S.O."/>
            <person name="Deal K.R."/>
            <person name="Huo N."/>
            <person name="Zhu T."/>
            <person name="Wang L."/>
            <person name="Wang Y."/>
            <person name="McGuire P.E."/>
            <person name="Liu S."/>
            <person name="Long H."/>
            <person name="Ramasamy R.K."/>
            <person name="Rodriguez J.C."/>
            <person name="Van S.L."/>
            <person name="Yuan L."/>
            <person name="Wang Z."/>
            <person name="Xia Z."/>
            <person name="Xiao L."/>
            <person name="Anderson O.D."/>
            <person name="Ouyang S."/>
            <person name="Liang Y."/>
            <person name="Zimin A.V."/>
            <person name="Pertea G."/>
            <person name="Qi P."/>
            <person name="Bennetzen J.L."/>
            <person name="Dai X."/>
            <person name="Dawson M.W."/>
            <person name="Muller H.G."/>
            <person name="Kugler K."/>
            <person name="Rivarola-Duarte L."/>
            <person name="Spannagl M."/>
            <person name="Mayer K.F.X."/>
            <person name="Lu F.H."/>
            <person name="Bevan M.W."/>
            <person name="Leroy P."/>
            <person name="Li P."/>
            <person name="You F.M."/>
            <person name="Sun Q."/>
            <person name="Liu Z."/>
            <person name="Lyons E."/>
            <person name="Wicker T."/>
            <person name="Salzberg S.L."/>
            <person name="Devos K.M."/>
            <person name="Dvorak J."/>
        </authorList>
    </citation>
    <scope>NUCLEOTIDE SEQUENCE [LARGE SCALE GENOMIC DNA]</scope>
    <source>
        <strain evidence="2">cv. AL8/78</strain>
    </source>
</reference>
<sequence>AAPREAQGGVAAPHLPALARQPQRATHPGGGQWLTPHAEKKITPTTANQQDEEDTQLLCPAKLSHHAPSASNRRETSNTLRKGSDSDNAAAQSSPGVSPDTTRELGGRKNRHPSVRDDGARRRPRVGVEPHTDFSLPSSRPQTLRSPSPHTPSTSMRHRLVIVTTRNLTFPVSGLIFL</sequence>
<name>A0A453B4U0_AEGTS</name>
<dbReference type="EnsemblPlants" id="AET2Gv20365000.6">
    <property type="protein sequence ID" value="AET2Gv20365000.6"/>
    <property type="gene ID" value="AET2Gv20365000"/>
</dbReference>
<reference evidence="2" key="4">
    <citation type="submission" date="2019-03" db="UniProtKB">
        <authorList>
            <consortium name="EnsemblPlants"/>
        </authorList>
    </citation>
    <scope>IDENTIFICATION</scope>
</reference>